<proteinExistence type="predicted"/>
<name>A0ABC8RPB7_9AQUA</name>
<dbReference type="AlphaFoldDB" id="A0ABC8RPB7"/>
<comment type="caution">
    <text evidence="2">The sequence shown here is derived from an EMBL/GenBank/DDBJ whole genome shotgun (WGS) entry which is preliminary data.</text>
</comment>
<feature type="compositionally biased region" description="Basic and acidic residues" evidence="1">
    <location>
        <begin position="16"/>
        <end position="31"/>
    </location>
</feature>
<gene>
    <name evidence="2" type="ORF">ILEXP_LOCUS14690</name>
</gene>
<evidence type="ECO:0000313" key="2">
    <source>
        <dbReference type="EMBL" id="CAK9146819.1"/>
    </source>
</evidence>
<keyword evidence="3" id="KW-1185">Reference proteome</keyword>
<dbReference type="Proteomes" id="UP001642360">
    <property type="component" value="Unassembled WGS sequence"/>
</dbReference>
<organism evidence="2 3">
    <name type="scientific">Ilex paraguariensis</name>
    <name type="common">yerba mate</name>
    <dbReference type="NCBI Taxonomy" id="185542"/>
    <lineage>
        <taxon>Eukaryota</taxon>
        <taxon>Viridiplantae</taxon>
        <taxon>Streptophyta</taxon>
        <taxon>Embryophyta</taxon>
        <taxon>Tracheophyta</taxon>
        <taxon>Spermatophyta</taxon>
        <taxon>Magnoliopsida</taxon>
        <taxon>eudicotyledons</taxon>
        <taxon>Gunneridae</taxon>
        <taxon>Pentapetalae</taxon>
        <taxon>asterids</taxon>
        <taxon>campanulids</taxon>
        <taxon>Aquifoliales</taxon>
        <taxon>Aquifoliaceae</taxon>
        <taxon>Ilex</taxon>
    </lineage>
</organism>
<sequence length="74" mass="8488">MVAQVDDSGKSINGKRKPELREQWQESKNEKMKTSRGFEILASVNIDPGFCSVWTALLQRSKNKSCRLQKKSYP</sequence>
<dbReference type="EMBL" id="CAUOFW020001614">
    <property type="protein sequence ID" value="CAK9146819.1"/>
    <property type="molecule type" value="Genomic_DNA"/>
</dbReference>
<evidence type="ECO:0000313" key="3">
    <source>
        <dbReference type="Proteomes" id="UP001642360"/>
    </source>
</evidence>
<reference evidence="2 3" key="1">
    <citation type="submission" date="2024-02" db="EMBL/GenBank/DDBJ databases">
        <authorList>
            <person name="Vignale AGUSTIN F."/>
            <person name="Sosa J E."/>
            <person name="Modenutti C."/>
        </authorList>
    </citation>
    <scope>NUCLEOTIDE SEQUENCE [LARGE SCALE GENOMIC DNA]</scope>
</reference>
<accession>A0ABC8RPB7</accession>
<feature type="region of interest" description="Disordered" evidence="1">
    <location>
        <begin position="1"/>
        <end position="31"/>
    </location>
</feature>
<protein>
    <submittedName>
        <fullName evidence="2">Uncharacterized protein</fullName>
    </submittedName>
</protein>
<evidence type="ECO:0000256" key="1">
    <source>
        <dbReference type="SAM" id="MobiDB-lite"/>
    </source>
</evidence>